<dbReference type="OrthoDB" id="10266662at2759"/>
<evidence type="ECO:0000256" key="3">
    <source>
        <dbReference type="ARBA" id="ARBA00023242"/>
    </source>
</evidence>
<dbReference type="AlphaFoldDB" id="A0A8S3U9X2"/>
<dbReference type="GO" id="GO:0003714">
    <property type="term" value="F:transcription corepressor activity"/>
    <property type="evidence" value="ECO:0007669"/>
    <property type="project" value="TreeGrafter"/>
</dbReference>
<dbReference type="GO" id="GO:0000122">
    <property type="term" value="P:negative regulation of transcription by RNA polymerase II"/>
    <property type="evidence" value="ECO:0007669"/>
    <property type="project" value="TreeGrafter"/>
</dbReference>
<evidence type="ECO:0000313" key="5">
    <source>
        <dbReference type="Proteomes" id="UP000683360"/>
    </source>
</evidence>
<evidence type="ECO:0000256" key="2">
    <source>
        <dbReference type="ARBA" id="ARBA00005907"/>
    </source>
</evidence>
<proteinExistence type="inferred from homology"/>
<comment type="similarity">
    <text evidence="2">Belongs to the NOC2 family.</text>
</comment>
<organism evidence="4 5">
    <name type="scientific">Mytilus edulis</name>
    <name type="common">Blue mussel</name>
    <dbReference type="NCBI Taxonomy" id="6550"/>
    <lineage>
        <taxon>Eukaryota</taxon>
        <taxon>Metazoa</taxon>
        <taxon>Spiralia</taxon>
        <taxon>Lophotrochozoa</taxon>
        <taxon>Mollusca</taxon>
        <taxon>Bivalvia</taxon>
        <taxon>Autobranchia</taxon>
        <taxon>Pteriomorphia</taxon>
        <taxon>Mytilida</taxon>
        <taxon>Mytiloidea</taxon>
        <taxon>Mytilidae</taxon>
        <taxon>Mytilinae</taxon>
        <taxon>Mytilus</taxon>
    </lineage>
</organism>
<dbReference type="EMBL" id="CAJPWZ010002681">
    <property type="protein sequence ID" value="CAG2242680.1"/>
    <property type="molecule type" value="Genomic_DNA"/>
</dbReference>
<dbReference type="InterPro" id="IPR005343">
    <property type="entry name" value="Noc2"/>
</dbReference>
<evidence type="ECO:0000313" key="4">
    <source>
        <dbReference type="EMBL" id="CAG2242680.1"/>
    </source>
</evidence>
<dbReference type="Pfam" id="PF03715">
    <property type="entry name" value="Noc2"/>
    <property type="match status" value="1"/>
</dbReference>
<keyword evidence="5" id="KW-1185">Reference proteome</keyword>
<keyword evidence="3" id="KW-0539">Nucleus</keyword>
<comment type="caution">
    <text evidence="4">The sequence shown here is derived from an EMBL/GenBank/DDBJ whole genome shotgun (WGS) entry which is preliminary data.</text>
</comment>
<dbReference type="GO" id="GO:0005654">
    <property type="term" value="C:nucleoplasm"/>
    <property type="evidence" value="ECO:0007669"/>
    <property type="project" value="TreeGrafter"/>
</dbReference>
<comment type="subcellular location">
    <subcellularLocation>
        <location evidence="1">Nucleus</location>
    </subcellularLocation>
</comment>
<dbReference type="GO" id="GO:0042273">
    <property type="term" value="P:ribosomal large subunit biogenesis"/>
    <property type="evidence" value="ECO:0007669"/>
    <property type="project" value="TreeGrafter"/>
</dbReference>
<protein>
    <submittedName>
        <fullName evidence="4">NOC2</fullName>
    </submittedName>
</protein>
<evidence type="ECO:0000256" key="1">
    <source>
        <dbReference type="ARBA" id="ARBA00004123"/>
    </source>
</evidence>
<dbReference type="GO" id="GO:0030690">
    <property type="term" value="C:Noc1p-Noc2p complex"/>
    <property type="evidence" value="ECO:0007669"/>
    <property type="project" value="TreeGrafter"/>
</dbReference>
<gene>
    <name evidence="4" type="ORF">MEDL_54863</name>
</gene>
<dbReference type="GO" id="GO:0005730">
    <property type="term" value="C:nucleolus"/>
    <property type="evidence" value="ECO:0007669"/>
    <property type="project" value="TreeGrafter"/>
</dbReference>
<dbReference type="PANTHER" id="PTHR12687">
    <property type="entry name" value="NUCLEOLAR COMPLEX 2 AND RAD4-RELATED"/>
    <property type="match status" value="1"/>
</dbReference>
<accession>A0A8S3U9X2</accession>
<dbReference type="GO" id="GO:0030691">
    <property type="term" value="C:Noc2p-Noc3p complex"/>
    <property type="evidence" value="ECO:0007669"/>
    <property type="project" value="TreeGrafter"/>
</dbReference>
<dbReference type="GO" id="GO:0042393">
    <property type="term" value="F:histone binding"/>
    <property type="evidence" value="ECO:0007669"/>
    <property type="project" value="TreeGrafter"/>
</dbReference>
<dbReference type="Proteomes" id="UP000683360">
    <property type="component" value="Unassembled WGS sequence"/>
</dbReference>
<dbReference type="PANTHER" id="PTHR12687:SF4">
    <property type="entry name" value="NUCLEOLAR COMPLEX PROTEIN 2 HOMOLOG"/>
    <property type="match status" value="1"/>
</dbReference>
<name>A0A8S3U9X2_MYTED</name>
<sequence length="189" mass="22175">MGRRRSPFFWRFSKHLVQGCKDATAIKIEKKITLGKVFELTDFNKKHKSISFKPLNFACILKLSKAQLVEKSFKDGIIDQLYELFMDHFNIHAHKIGFPELVLPSILQMKEFLKKCKIANYCKQIKQIVDKVQETSKFITDRRKSVSFSISDDKAIVQELFFKMFKNRVLEVLEHKMAVLDVLEVLEQC</sequence>
<reference evidence="4" key="1">
    <citation type="submission" date="2021-03" db="EMBL/GenBank/DDBJ databases">
        <authorList>
            <person name="Bekaert M."/>
        </authorList>
    </citation>
    <scope>NUCLEOTIDE SEQUENCE</scope>
</reference>